<evidence type="ECO:0000256" key="5">
    <source>
        <dbReference type="ARBA" id="ARBA00022989"/>
    </source>
</evidence>
<feature type="transmembrane region" description="Helical" evidence="7">
    <location>
        <begin position="468"/>
        <end position="489"/>
    </location>
</feature>
<feature type="domain" description="ABC3 transporter permease C-terminal" evidence="8">
    <location>
        <begin position="693"/>
        <end position="811"/>
    </location>
</feature>
<evidence type="ECO:0000313" key="11">
    <source>
        <dbReference type="Proteomes" id="UP000008495"/>
    </source>
</evidence>
<feature type="transmembrane region" description="Helical" evidence="7">
    <location>
        <begin position="391"/>
        <end position="410"/>
    </location>
</feature>
<dbReference type="EMBL" id="BAGZ01000008">
    <property type="protein sequence ID" value="GAB78262.1"/>
    <property type="molecule type" value="Genomic_DNA"/>
</dbReference>
<evidence type="ECO:0000313" key="10">
    <source>
        <dbReference type="EMBL" id="GAB78262.1"/>
    </source>
</evidence>
<feature type="domain" description="MacB-like periplasmic core" evidence="9">
    <location>
        <begin position="470"/>
        <end position="660"/>
    </location>
</feature>
<feature type="transmembrane region" description="Helical" evidence="7">
    <location>
        <begin position="422"/>
        <end position="447"/>
    </location>
</feature>
<keyword evidence="3" id="KW-1003">Cell membrane</keyword>
<dbReference type="InterPro" id="IPR051447">
    <property type="entry name" value="Lipoprotein-release_system"/>
</dbReference>
<comment type="similarity">
    <text evidence="2">Belongs to the ABC-4 integral membrane protein family. LolC/E subfamily.</text>
</comment>
<evidence type="ECO:0000256" key="1">
    <source>
        <dbReference type="ARBA" id="ARBA00004651"/>
    </source>
</evidence>
<comment type="subcellular location">
    <subcellularLocation>
        <location evidence="1">Cell membrane</location>
        <topology evidence="1">Multi-pass membrane protein</topology>
    </subcellularLocation>
</comment>
<accession>K6W8V8</accession>
<feature type="transmembrane region" description="Helical" evidence="7">
    <location>
        <begin position="299"/>
        <end position="324"/>
    </location>
</feature>
<feature type="domain" description="MacB-like periplasmic core" evidence="9">
    <location>
        <begin position="11"/>
        <end position="174"/>
    </location>
</feature>
<organism evidence="10 11">
    <name type="scientific">Austwickia chelonae NBRC 105200</name>
    <dbReference type="NCBI Taxonomy" id="1184607"/>
    <lineage>
        <taxon>Bacteria</taxon>
        <taxon>Bacillati</taxon>
        <taxon>Actinomycetota</taxon>
        <taxon>Actinomycetes</taxon>
        <taxon>Micrococcales</taxon>
        <taxon>Dermatophilaceae</taxon>
        <taxon>Austwickia</taxon>
    </lineage>
</organism>
<dbReference type="eggNOG" id="COG3127">
    <property type="taxonomic scope" value="Bacteria"/>
</dbReference>
<feature type="transmembrane region" description="Helical" evidence="7">
    <location>
        <begin position="774"/>
        <end position="798"/>
    </location>
</feature>
<dbReference type="PANTHER" id="PTHR30489:SF0">
    <property type="entry name" value="LIPOPROTEIN-RELEASING SYSTEM TRANSMEMBRANE PROTEIN LOLE"/>
    <property type="match status" value="1"/>
</dbReference>
<keyword evidence="5 7" id="KW-1133">Transmembrane helix</keyword>
<dbReference type="GO" id="GO:0098797">
    <property type="term" value="C:plasma membrane protein complex"/>
    <property type="evidence" value="ECO:0007669"/>
    <property type="project" value="TreeGrafter"/>
</dbReference>
<evidence type="ECO:0000256" key="7">
    <source>
        <dbReference type="SAM" id="Phobius"/>
    </source>
</evidence>
<feature type="transmembrane region" description="Helical" evidence="7">
    <location>
        <begin position="247"/>
        <end position="272"/>
    </location>
</feature>
<keyword evidence="11" id="KW-1185">Reference proteome</keyword>
<evidence type="ECO:0000256" key="6">
    <source>
        <dbReference type="ARBA" id="ARBA00023136"/>
    </source>
</evidence>
<feature type="transmembrane region" description="Helical" evidence="7">
    <location>
        <begin position="741"/>
        <end position="762"/>
    </location>
</feature>
<dbReference type="InterPro" id="IPR025857">
    <property type="entry name" value="MacB_PCD"/>
</dbReference>
<keyword evidence="4 7" id="KW-0812">Transmembrane</keyword>
<evidence type="ECO:0000259" key="8">
    <source>
        <dbReference type="Pfam" id="PF02687"/>
    </source>
</evidence>
<dbReference type="GO" id="GO:0044874">
    <property type="term" value="P:lipoprotein localization to outer membrane"/>
    <property type="evidence" value="ECO:0007669"/>
    <property type="project" value="TreeGrafter"/>
</dbReference>
<evidence type="ECO:0000256" key="4">
    <source>
        <dbReference type="ARBA" id="ARBA00022692"/>
    </source>
</evidence>
<feature type="transmembrane region" description="Helical" evidence="7">
    <location>
        <begin position="686"/>
        <end position="714"/>
    </location>
</feature>
<name>K6W8V8_9MICO</name>
<dbReference type="PANTHER" id="PTHR30489">
    <property type="entry name" value="LIPOPROTEIN-RELEASING SYSTEM TRANSMEMBRANE PROTEIN LOLE"/>
    <property type="match status" value="1"/>
</dbReference>
<reference evidence="10 11" key="1">
    <citation type="submission" date="2012-08" db="EMBL/GenBank/DDBJ databases">
        <title>Whole genome shotgun sequence of Austwickia chelonae NBRC 105200.</title>
        <authorList>
            <person name="Yoshida I."/>
            <person name="Hosoyama A."/>
            <person name="Tsuchikane K."/>
            <person name="Katsumata H."/>
            <person name="Ando Y."/>
            <person name="Ohji S."/>
            <person name="Hamada M."/>
            <person name="Tamura T."/>
            <person name="Yamazoe A."/>
            <person name="Yamazaki S."/>
            <person name="Fujita N."/>
        </authorList>
    </citation>
    <scope>NUCLEOTIDE SEQUENCE [LARGE SCALE GENOMIC DNA]</scope>
    <source>
        <strain evidence="10 11">NBRC 105200</strain>
    </source>
</reference>
<dbReference type="AlphaFoldDB" id="K6W8V8"/>
<comment type="caution">
    <text evidence="10">The sequence shown here is derived from an EMBL/GenBank/DDBJ whole genome shotgun (WGS) entry which is preliminary data.</text>
</comment>
<feature type="transmembrane region" description="Helical" evidence="7">
    <location>
        <begin position="336"/>
        <end position="359"/>
    </location>
</feature>
<sequence length="818" mass="83731">MLTQPRRLVSAALAIVLGVTFVAVALFLGNAIRSSTEQRVVGDLADAGVVITRKKQERGPTGPAISDTYVAAVRSLPGVTGTRVLSERIFFQDMGGHRSPTSVRTVLPQGIGTVTSGRLPEKPGEVAVTSALAAARGVREGNDLRIGHGFDAPTVRAHVVGVVDPGPNGTSSPLPTLFAASSDIAAWSGEPGADEVQVIAPDVDVKSLRTRTSALPGGGAFTIRTKADEAEYRVGQAKTAVETTKKLFLGFAAVSVVVSAIVIANTFSILVLQQVRELALLRCVGARRRQVFGLVLREALFLSFVASAAGVILGAGIVAVVSALSAGSSTELGWQWVSPAAVALPMSLGMVVTTLAAVVPAHRATRVAPMAALRPEFVSPVRSRSGRIRTFLGFLTFLGGTSALVVGAASSKLVPAMIGGGLSVIGIVMVGGVIVPPLAGLLGALPARVAGLPGQLAVDNSRRNPARAGATASALFVGVALITMMSVGAESGQASLSQEFDRRASVDALITSEEKLPEGVFEKIRHSPVVAAAAQQSTGQVTLTSADPARTFEIKAEAQGLGPGADQVIRYRGFVEGVGPDTVLLSSERHRGVPDGAKVTVTGPRGDTLTVRAVVREGGPGSPMLTADNLRKVNPSSRQAIAVRLADGQDPAAAVEKISALLPGDQARVGGSAVERAEMHKLMQRMLYVVIGLLGVAVLIALVGIGNTLGLSVLERGRESGLLRALGVTRSQLRRMFGVEALVLAAVGTTTGIVAGIGYGAAAAQALLGSSVTALVVVIPWGRLALVAAVALAAGWLASVVPGRRAAKVSPSKALAAE</sequence>
<dbReference type="InterPro" id="IPR003838">
    <property type="entry name" value="ABC3_permease_C"/>
</dbReference>
<proteinExistence type="inferred from homology"/>
<dbReference type="Pfam" id="PF12704">
    <property type="entry name" value="MacB_PCD"/>
    <property type="match status" value="2"/>
</dbReference>
<dbReference type="OrthoDB" id="9780560at2"/>
<feature type="domain" description="ABC3 transporter permease C-terminal" evidence="8">
    <location>
        <begin position="251"/>
        <end position="367"/>
    </location>
</feature>
<dbReference type="RefSeq" id="WP_006503017.1">
    <property type="nucleotide sequence ID" value="NZ_BAGZ01000008.1"/>
</dbReference>
<evidence type="ECO:0000256" key="2">
    <source>
        <dbReference type="ARBA" id="ARBA00005236"/>
    </source>
</evidence>
<gene>
    <name evidence="10" type="ORF">AUCHE_08_05080</name>
</gene>
<protein>
    <submittedName>
        <fullName evidence="10">Putative ABC transporter permease protein</fullName>
    </submittedName>
</protein>
<dbReference type="STRING" id="100225.SAMN05421595_0778"/>
<keyword evidence="6 7" id="KW-0472">Membrane</keyword>
<dbReference type="Proteomes" id="UP000008495">
    <property type="component" value="Unassembled WGS sequence"/>
</dbReference>
<evidence type="ECO:0000259" key="9">
    <source>
        <dbReference type="Pfam" id="PF12704"/>
    </source>
</evidence>
<evidence type="ECO:0000256" key="3">
    <source>
        <dbReference type="ARBA" id="ARBA00022475"/>
    </source>
</evidence>
<dbReference type="Pfam" id="PF02687">
    <property type="entry name" value="FtsX"/>
    <property type="match status" value="2"/>
</dbReference>